<gene>
    <name evidence="1" type="ORF">MLD38_015447</name>
</gene>
<sequence length="175" mass="18364">MACFRAVALVIGVAAMVAIFVPSTMAKDYVVGDDNGWMQNFDYQAWAQGKQFYVGDTLLFKYPEGVHNVRKVNGTAFQQCVAPADADSLTSGNDIVTLAKPGPKWYICSKGNHCAVGNMRLRIDVLAQVGSPGSAPGMGPSSAVPISAGITRAGSAATTAWIMVILGFAIAVGLY</sequence>
<evidence type="ECO:0000313" key="2">
    <source>
        <dbReference type="Proteomes" id="UP001057402"/>
    </source>
</evidence>
<dbReference type="Proteomes" id="UP001057402">
    <property type="component" value="Chromosome 4"/>
</dbReference>
<keyword evidence="2" id="KW-1185">Reference proteome</keyword>
<evidence type="ECO:0000313" key="1">
    <source>
        <dbReference type="EMBL" id="KAI4377886.1"/>
    </source>
</evidence>
<proteinExistence type="predicted"/>
<name>A0ACB9RJ88_9MYRT</name>
<protein>
    <submittedName>
        <fullName evidence="1">Uncharacterized protein</fullName>
    </submittedName>
</protein>
<comment type="caution">
    <text evidence="1">The sequence shown here is derived from an EMBL/GenBank/DDBJ whole genome shotgun (WGS) entry which is preliminary data.</text>
</comment>
<accession>A0ACB9RJ88</accession>
<organism evidence="1 2">
    <name type="scientific">Melastoma candidum</name>
    <dbReference type="NCBI Taxonomy" id="119954"/>
    <lineage>
        <taxon>Eukaryota</taxon>
        <taxon>Viridiplantae</taxon>
        <taxon>Streptophyta</taxon>
        <taxon>Embryophyta</taxon>
        <taxon>Tracheophyta</taxon>
        <taxon>Spermatophyta</taxon>
        <taxon>Magnoliopsida</taxon>
        <taxon>eudicotyledons</taxon>
        <taxon>Gunneridae</taxon>
        <taxon>Pentapetalae</taxon>
        <taxon>rosids</taxon>
        <taxon>malvids</taxon>
        <taxon>Myrtales</taxon>
        <taxon>Melastomataceae</taxon>
        <taxon>Melastomatoideae</taxon>
        <taxon>Melastomateae</taxon>
        <taxon>Melastoma</taxon>
    </lineage>
</organism>
<dbReference type="EMBL" id="CM042883">
    <property type="protein sequence ID" value="KAI4377886.1"/>
    <property type="molecule type" value="Genomic_DNA"/>
</dbReference>
<reference evidence="2" key="1">
    <citation type="journal article" date="2023" name="Front. Plant Sci.">
        <title>Chromosomal-level genome assembly of Melastoma candidum provides insights into trichome evolution.</title>
        <authorList>
            <person name="Zhong Y."/>
            <person name="Wu W."/>
            <person name="Sun C."/>
            <person name="Zou P."/>
            <person name="Liu Y."/>
            <person name="Dai S."/>
            <person name="Zhou R."/>
        </authorList>
    </citation>
    <scope>NUCLEOTIDE SEQUENCE [LARGE SCALE GENOMIC DNA]</scope>
</reference>